<keyword evidence="1" id="KW-0496">Mitochondrion</keyword>
<dbReference type="AlphaFoldDB" id="A0A101LY98"/>
<name>A0A101LY98_PICGL</name>
<accession>A0A101LY98</accession>
<reference evidence="1" key="1">
    <citation type="journal article" date="2015" name="Genome Biol. Evol.">
        <title>Organellar Genomes of White Spruce (Picea glauca): Assembly and Annotation.</title>
        <authorList>
            <person name="Jackman S.D."/>
            <person name="Warren R.L."/>
            <person name="Gibb E.A."/>
            <person name="Vandervalk B.P."/>
            <person name="Mohamadi H."/>
            <person name="Chu J."/>
            <person name="Raymond A."/>
            <person name="Pleasance S."/>
            <person name="Coope R."/>
            <person name="Wildung M.R."/>
            <person name="Ritland C.E."/>
            <person name="Bousquet J."/>
            <person name="Jones S.J."/>
            <person name="Bohlmann J."/>
            <person name="Birol I."/>
        </authorList>
    </citation>
    <scope>NUCLEOTIDE SEQUENCE [LARGE SCALE GENOMIC DNA]</scope>
    <source>
        <tissue evidence="1">Flushing bud</tissue>
    </source>
</reference>
<evidence type="ECO:0000313" key="1">
    <source>
        <dbReference type="EMBL" id="KUM47562.1"/>
    </source>
</evidence>
<organism evidence="1">
    <name type="scientific">Picea glauca</name>
    <name type="common">White spruce</name>
    <name type="synonym">Pinus glauca</name>
    <dbReference type="NCBI Taxonomy" id="3330"/>
    <lineage>
        <taxon>Eukaryota</taxon>
        <taxon>Viridiplantae</taxon>
        <taxon>Streptophyta</taxon>
        <taxon>Embryophyta</taxon>
        <taxon>Tracheophyta</taxon>
        <taxon>Spermatophyta</taxon>
        <taxon>Pinopsida</taxon>
        <taxon>Pinidae</taxon>
        <taxon>Conifers I</taxon>
        <taxon>Pinales</taxon>
        <taxon>Pinaceae</taxon>
        <taxon>Picea</taxon>
    </lineage>
</organism>
<gene>
    <name evidence="1" type="ORF">ABT39_MTgene5748</name>
</gene>
<sequence>MYAMKAIASSVFRMMMFPHNGKIVSLDQLTYYDPNP</sequence>
<protein>
    <submittedName>
        <fullName evidence="1">Uncharacterized protein</fullName>
    </submittedName>
</protein>
<proteinExistence type="predicted"/>
<dbReference type="EMBL" id="LKAM01000007">
    <property type="protein sequence ID" value="KUM47562.1"/>
    <property type="molecule type" value="Genomic_DNA"/>
</dbReference>
<comment type="caution">
    <text evidence="1">The sequence shown here is derived from an EMBL/GenBank/DDBJ whole genome shotgun (WGS) entry which is preliminary data.</text>
</comment>
<geneLocation type="mitochondrion" evidence="1"/>